<gene>
    <name evidence="2" type="ORF">N7517_004717</name>
</gene>
<accession>A0A9W9S605</accession>
<feature type="region of interest" description="Disordered" evidence="1">
    <location>
        <begin position="1"/>
        <end position="20"/>
    </location>
</feature>
<evidence type="ECO:0000256" key="1">
    <source>
        <dbReference type="SAM" id="MobiDB-lite"/>
    </source>
</evidence>
<comment type="caution">
    <text evidence="2">The sequence shown here is derived from an EMBL/GenBank/DDBJ whole genome shotgun (WGS) entry which is preliminary data.</text>
</comment>
<feature type="compositionally biased region" description="Polar residues" evidence="1">
    <location>
        <begin position="1"/>
        <end position="12"/>
    </location>
</feature>
<dbReference type="AlphaFoldDB" id="A0A9W9S605"/>
<reference evidence="2" key="1">
    <citation type="submission" date="2022-12" db="EMBL/GenBank/DDBJ databases">
        <authorList>
            <person name="Petersen C."/>
        </authorList>
    </citation>
    <scope>NUCLEOTIDE SEQUENCE</scope>
    <source>
        <strain evidence="2">IBT 3081</strain>
    </source>
</reference>
<protein>
    <submittedName>
        <fullName evidence="2">Uncharacterized protein</fullName>
    </submittedName>
</protein>
<proteinExistence type="predicted"/>
<dbReference type="Proteomes" id="UP001147752">
    <property type="component" value="Unassembled WGS sequence"/>
</dbReference>
<sequence length="101" mass="12248">MTQFPQSISRKPTSLAKVLSERPIPAPSDVQLECLNRLRINQTRRIRALRKRISQYAHNRRVTSTHLLERRMVLLLNQIHRLQAEDRYRRHEESQIWREVR</sequence>
<evidence type="ECO:0000313" key="3">
    <source>
        <dbReference type="Proteomes" id="UP001147752"/>
    </source>
</evidence>
<reference evidence="2" key="2">
    <citation type="journal article" date="2023" name="IMA Fungus">
        <title>Comparative genomic study of the Penicillium genus elucidates a diverse pangenome and 15 lateral gene transfer events.</title>
        <authorList>
            <person name="Petersen C."/>
            <person name="Sorensen T."/>
            <person name="Nielsen M.R."/>
            <person name="Sondergaard T.E."/>
            <person name="Sorensen J.L."/>
            <person name="Fitzpatrick D.A."/>
            <person name="Frisvad J.C."/>
            <person name="Nielsen K.L."/>
        </authorList>
    </citation>
    <scope>NUCLEOTIDE SEQUENCE</scope>
    <source>
        <strain evidence="2">IBT 3081</strain>
    </source>
</reference>
<dbReference type="EMBL" id="JAPZBT010000002">
    <property type="protein sequence ID" value="KAJ5372711.1"/>
    <property type="molecule type" value="Genomic_DNA"/>
</dbReference>
<evidence type="ECO:0000313" key="2">
    <source>
        <dbReference type="EMBL" id="KAJ5372711.1"/>
    </source>
</evidence>
<organism evidence="2 3">
    <name type="scientific">Penicillium concentricum</name>
    <dbReference type="NCBI Taxonomy" id="293559"/>
    <lineage>
        <taxon>Eukaryota</taxon>
        <taxon>Fungi</taxon>
        <taxon>Dikarya</taxon>
        <taxon>Ascomycota</taxon>
        <taxon>Pezizomycotina</taxon>
        <taxon>Eurotiomycetes</taxon>
        <taxon>Eurotiomycetidae</taxon>
        <taxon>Eurotiales</taxon>
        <taxon>Aspergillaceae</taxon>
        <taxon>Penicillium</taxon>
    </lineage>
</organism>
<keyword evidence="3" id="KW-1185">Reference proteome</keyword>
<dbReference type="RefSeq" id="XP_056578697.1">
    <property type="nucleotide sequence ID" value="XM_056722447.1"/>
</dbReference>
<dbReference type="OrthoDB" id="4365837at2759"/>
<dbReference type="GeneID" id="81461630"/>
<name>A0A9W9S605_9EURO</name>